<dbReference type="GO" id="GO:1990077">
    <property type="term" value="C:primosome complex"/>
    <property type="evidence" value="ECO:0007669"/>
    <property type="project" value="UniProtKB-KW"/>
</dbReference>
<evidence type="ECO:0000256" key="4">
    <source>
        <dbReference type="ARBA" id="ARBA00022695"/>
    </source>
</evidence>
<evidence type="ECO:0000256" key="1">
    <source>
        <dbReference type="ARBA" id="ARBA00022478"/>
    </source>
</evidence>
<proteinExistence type="inferred from homology"/>
<dbReference type="GO" id="GO:0003677">
    <property type="term" value="F:DNA binding"/>
    <property type="evidence" value="ECO:0007669"/>
    <property type="project" value="UniProtKB-KW"/>
</dbReference>
<dbReference type="EMBL" id="SNYJ01000003">
    <property type="protein sequence ID" value="TDQ41724.1"/>
    <property type="molecule type" value="Genomic_DNA"/>
</dbReference>
<evidence type="ECO:0000256" key="6">
    <source>
        <dbReference type="ARBA" id="ARBA00022723"/>
    </source>
</evidence>
<evidence type="ECO:0000313" key="17">
    <source>
        <dbReference type="EMBL" id="TDQ41724.1"/>
    </source>
</evidence>
<evidence type="ECO:0000256" key="15">
    <source>
        <dbReference type="SAM" id="MobiDB-lite"/>
    </source>
</evidence>
<dbReference type="Gene3D" id="3.90.580.10">
    <property type="entry name" value="Zinc finger, CHC2-type domain"/>
    <property type="match status" value="1"/>
</dbReference>
<gene>
    <name evidence="12" type="primary">dnaG</name>
    <name evidence="17" type="ORF">EV213_103310</name>
</gene>
<sequence length="608" mass="69315">MGQRIPDETVEAVRQSVDIVDVIGDYVQLKKQGKNHFGLCPFHGENTPSFSVSEDKQIFHCFGCGAGGNVFQFMMDYKGVSFAEAVEMMARNTSIALPDRPHKQTERESPETTNVHEAYDLVTKLYHHLLLHTDEGKAALAYLTDRGVTKETIQALRLGYAPESWQLTTQFLEKRGFDLALMQRAGLVGFSENKTRYFDRFRHRVMFPIANPQGAIMAFGGRAIGNGDEPKYLNTTETPWFEKGKQLYGFSEARPFIKKEQKVLLMEGNVDVVTAYQAGFKHAIATLGTALTKHQVMLLKRITSQVIICYDADSAGSKAAVRAGDLLVENGLDVRVASLPDNMDPDECIRSHGTEHFKNEVLGNSSTLTAFKMTEGRKGKNLRDEGERLAYIEHVLKDLLLLDSEVEKDHYIRQLSDEFSIADTTLRNEIERLSRQTSFKTEQRETPEREWKGTSRPAVKSQLRPAYENAERFLIAHMLKSADNAAVVYEKLGVAFNLEEHSAIVTYLYAFYEENDRIDISRFISGLKDQRLETLVSELAMLEMNEVISEKELNDYIQQVLNHPEWLMINKKEQQKHDAERRKDFKMAAQIGQEIIDQKRRLKSQRLL</sequence>
<dbReference type="GO" id="GO:0005524">
    <property type="term" value="F:ATP binding"/>
    <property type="evidence" value="ECO:0007669"/>
    <property type="project" value="InterPro"/>
</dbReference>
<dbReference type="AlphaFoldDB" id="A0A4R6UF41"/>
<keyword evidence="6 12" id="KW-0479">Metal-binding</keyword>
<dbReference type="PIRSF" id="PIRSF002811">
    <property type="entry name" value="DnaG"/>
    <property type="match status" value="1"/>
</dbReference>
<keyword evidence="5 12" id="KW-0235">DNA replication</keyword>
<evidence type="ECO:0000256" key="2">
    <source>
        <dbReference type="ARBA" id="ARBA00022515"/>
    </source>
</evidence>
<feature type="compositionally biased region" description="Basic and acidic residues" evidence="15">
    <location>
        <begin position="441"/>
        <end position="453"/>
    </location>
</feature>
<evidence type="ECO:0000256" key="13">
    <source>
        <dbReference type="PIRNR" id="PIRNR002811"/>
    </source>
</evidence>
<dbReference type="Pfam" id="PF01807">
    <property type="entry name" value="Zn_ribbon_DnaG"/>
    <property type="match status" value="1"/>
</dbReference>
<dbReference type="PROSITE" id="PS50880">
    <property type="entry name" value="TOPRIM"/>
    <property type="match status" value="1"/>
</dbReference>
<dbReference type="PANTHER" id="PTHR30313">
    <property type="entry name" value="DNA PRIMASE"/>
    <property type="match status" value="1"/>
</dbReference>
<keyword evidence="8 12" id="KW-0862">Zinc</keyword>
<dbReference type="InterPro" id="IPR006171">
    <property type="entry name" value="TOPRIM_dom"/>
</dbReference>
<dbReference type="NCBIfam" id="TIGR01391">
    <property type="entry name" value="dnaG"/>
    <property type="match status" value="1"/>
</dbReference>
<keyword evidence="18" id="KW-1185">Reference proteome</keyword>
<dbReference type="FunFam" id="3.40.1360.10:FF:000002">
    <property type="entry name" value="DNA primase"/>
    <property type="match status" value="1"/>
</dbReference>
<keyword evidence="4 12" id="KW-0548">Nucleotidyltransferase</keyword>
<dbReference type="Pfam" id="PF08275">
    <property type="entry name" value="DNAG_N"/>
    <property type="match status" value="1"/>
</dbReference>
<evidence type="ECO:0000256" key="11">
    <source>
        <dbReference type="ARBA" id="ARBA00023163"/>
    </source>
</evidence>
<dbReference type="GO" id="GO:0003899">
    <property type="term" value="F:DNA-directed RNA polymerase activity"/>
    <property type="evidence" value="ECO:0007669"/>
    <property type="project" value="UniProtKB-UniRule"/>
</dbReference>
<dbReference type="InterPro" id="IPR036977">
    <property type="entry name" value="DNA_primase_Znf_CHC2"/>
</dbReference>
<dbReference type="SMART" id="SM00400">
    <property type="entry name" value="ZnF_CHCC"/>
    <property type="match status" value="1"/>
</dbReference>
<dbReference type="InterPro" id="IPR006295">
    <property type="entry name" value="DNA_primase_DnaG"/>
</dbReference>
<evidence type="ECO:0000256" key="9">
    <source>
        <dbReference type="ARBA" id="ARBA00022842"/>
    </source>
</evidence>
<dbReference type="Proteomes" id="UP000295632">
    <property type="component" value="Unassembled WGS sequence"/>
</dbReference>
<evidence type="ECO:0000256" key="3">
    <source>
        <dbReference type="ARBA" id="ARBA00022679"/>
    </source>
</evidence>
<keyword evidence="1 12" id="KW-0240">DNA-directed RNA polymerase</keyword>
<organism evidence="17 18">
    <name type="scientific">Aureibacillus halotolerans</name>
    <dbReference type="NCBI Taxonomy" id="1508390"/>
    <lineage>
        <taxon>Bacteria</taxon>
        <taxon>Bacillati</taxon>
        <taxon>Bacillota</taxon>
        <taxon>Bacilli</taxon>
        <taxon>Bacillales</taxon>
        <taxon>Bacillaceae</taxon>
        <taxon>Aureibacillus</taxon>
    </lineage>
</organism>
<dbReference type="GO" id="GO:0003678">
    <property type="term" value="F:DNA helicase activity"/>
    <property type="evidence" value="ECO:0007669"/>
    <property type="project" value="InterPro"/>
</dbReference>
<evidence type="ECO:0000256" key="12">
    <source>
        <dbReference type="HAMAP-Rule" id="MF_00974"/>
    </source>
</evidence>
<name>A0A4R6UF41_9BACI</name>
<dbReference type="Pfam" id="PF10410">
    <property type="entry name" value="DnaB_bind"/>
    <property type="match status" value="1"/>
</dbReference>
<dbReference type="Gene3D" id="3.40.1360.10">
    <property type="match status" value="1"/>
</dbReference>
<dbReference type="InterPro" id="IPR050219">
    <property type="entry name" value="DnaG_primase"/>
</dbReference>
<keyword evidence="11 12" id="KW-0804">Transcription</keyword>
<comment type="catalytic activity">
    <reaction evidence="12">
        <text>ssDNA + n NTP = ssDNA/pppN(pN)n-1 hybrid + (n-1) diphosphate.</text>
        <dbReference type="EC" id="2.7.7.101"/>
    </reaction>
</comment>
<accession>A0A4R6UF41</accession>
<evidence type="ECO:0000313" key="18">
    <source>
        <dbReference type="Proteomes" id="UP000295632"/>
    </source>
</evidence>
<dbReference type="GO" id="GO:0008270">
    <property type="term" value="F:zinc ion binding"/>
    <property type="evidence" value="ECO:0007669"/>
    <property type="project" value="UniProtKB-UniRule"/>
</dbReference>
<comment type="cofactor">
    <cofactor evidence="12 13 14">
        <name>Zn(2+)</name>
        <dbReference type="ChEBI" id="CHEBI:29105"/>
    </cofactor>
    <text evidence="12 13 14">Binds 1 zinc ion per monomer.</text>
</comment>
<dbReference type="Pfam" id="PF13155">
    <property type="entry name" value="Toprim_2"/>
    <property type="match status" value="1"/>
</dbReference>
<feature type="domain" description="Toprim" evidence="16">
    <location>
        <begin position="261"/>
        <end position="342"/>
    </location>
</feature>
<dbReference type="FunFam" id="3.90.580.10:FF:000001">
    <property type="entry name" value="DNA primase"/>
    <property type="match status" value="1"/>
</dbReference>
<dbReference type="SUPFAM" id="SSF57783">
    <property type="entry name" value="Zinc beta-ribbon"/>
    <property type="match status" value="1"/>
</dbReference>
<dbReference type="InterPro" id="IPR037068">
    <property type="entry name" value="DNA_primase_core_N_sf"/>
</dbReference>
<dbReference type="HAMAP" id="MF_00974">
    <property type="entry name" value="DNA_primase_DnaG"/>
    <property type="match status" value="1"/>
</dbReference>
<dbReference type="Gene3D" id="3.90.980.10">
    <property type="entry name" value="DNA primase, catalytic core, N-terminal domain"/>
    <property type="match status" value="1"/>
</dbReference>
<dbReference type="InterPro" id="IPR016136">
    <property type="entry name" value="DNA_helicase_N/primase_C"/>
</dbReference>
<evidence type="ECO:0000256" key="10">
    <source>
        <dbReference type="ARBA" id="ARBA00023125"/>
    </source>
</evidence>
<dbReference type="GO" id="GO:0000428">
    <property type="term" value="C:DNA-directed RNA polymerase complex"/>
    <property type="evidence" value="ECO:0007669"/>
    <property type="project" value="UniProtKB-KW"/>
</dbReference>
<keyword evidence="3 12" id="KW-0808">Transferase</keyword>
<evidence type="ECO:0000256" key="7">
    <source>
        <dbReference type="ARBA" id="ARBA00022771"/>
    </source>
</evidence>
<keyword evidence="10 12" id="KW-0238">DNA-binding</keyword>
<dbReference type="SUPFAM" id="SSF56731">
    <property type="entry name" value="DNA primase core"/>
    <property type="match status" value="1"/>
</dbReference>
<evidence type="ECO:0000256" key="8">
    <source>
        <dbReference type="ARBA" id="ARBA00022833"/>
    </source>
</evidence>
<comment type="caution">
    <text evidence="17">The sequence shown here is derived from an EMBL/GenBank/DDBJ whole genome shotgun (WGS) entry which is preliminary data.</text>
</comment>
<comment type="similarity">
    <text evidence="12 13">Belongs to the DnaG primase family.</text>
</comment>
<evidence type="ECO:0000256" key="5">
    <source>
        <dbReference type="ARBA" id="ARBA00022705"/>
    </source>
</evidence>
<dbReference type="InterPro" id="IPR034151">
    <property type="entry name" value="TOPRIM_DnaG_bac"/>
</dbReference>
<dbReference type="CDD" id="cd03364">
    <property type="entry name" value="TOPRIM_DnaG_primases"/>
    <property type="match status" value="1"/>
</dbReference>
<dbReference type="EC" id="2.7.7.101" evidence="12"/>
<evidence type="ECO:0000256" key="14">
    <source>
        <dbReference type="PIRSR" id="PIRSR002811-1"/>
    </source>
</evidence>
<protein>
    <recommendedName>
        <fullName evidence="12 13">DNA primase</fullName>
        <ecNumber evidence="12">2.7.7.101</ecNumber>
    </recommendedName>
</protein>
<comment type="function">
    <text evidence="12 13">RNA polymerase that catalyzes the synthesis of short RNA molecules used as primers for DNA polymerase during DNA replication.</text>
</comment>
<keyword evidence="2 12" id="KW-0639">Primosome</keyword>
<keyword evidence="9" id="KW-0460">Magnesium</keyword>
<dbReference type="GO" id="GO:0006269">
    <property type="term" value="P:DNA replication, synthesis of primer"/>
    <property type="evidence" value="ECO:0007669"/>
    <property type="project" value="UniProtKB-UniRule"/>
</dbReference>
<comment type="domain">
    <text evidence="12">Contains an N-terminal zinc-binding domain, a central core domain that contains the primase activity, and a C-terminal DnaB-binding domain.</text>
</comment>
<dbReference type="InterPro" id="IPR002694">
    <property type="entry name" value="Znf_CHC2"/>
</dbReference>
<feature type="region of interest" description="Disordered" evidence="15">
    <location>
        <begin position="437"/>
        <end position="457"/>
    </location>
</feature>
<evidence type="ECO:0000259" key="16">
    <source>
        <dbReference type="PROSITE" id="PS50880"/>
    </source>
</evidence>
<dbReference type="SMART" id="SM00493">
    <property type="entry name" value="TOPRIM"/>
    <property type="match status" value="1"/>
</dbReference>
<reference evidence="17 18" key="1">
    <citation type="submission" date="2019-03" db="EMBL/GenBank/DDBJ databases">
        <title>Genomic Encyclopedia of Type Strains, Phase IV (KMG-IV): sequencing the most valuable type-strain genomes for metagenomic binning, comparative biology and taxonomic classification.</title>
        <authorList>
            <person name="Goeker M."/>
        </authorList>
    </citation>
    <scope>NUCLEOTIDE SEQUENCE [LARGE SCALE GENOMIC DNA]</scope>
    <source>
        <strain evidence="17 18">DSM 28697</strain>
    </source>
</reference>
<dbReference type="InterPro" id="IPR019475">
    <property type="entry name" value="DNA_primase_DnaB-bd"/>
</dbReference>
<dbReference type="Gene3D" id="1.10.860.10">
    <property type="entry name" value="DNAb Helicase, Chain A"/>
    <property type="match status" value="1"/>
</dbReference>
<dbReference type="RefSeq" id="WP_133579611.1">
    <property type="nucleotide sequence ID" value="NZ_SNYJ01000003.1"/>
</dbReference>
<dbReference type="Gene3D" id="6.10.140.360">
    <property type="match status" value="1"/>
</dbReference>
<feature type="zinc finger region" description="CHC2-type" evidence="12 14">
    <location>
        <begin position="40"/>
        <end position="64"/>
    </location>
</feature>
<dbReference type="InterPro" id="IPR013264">
    <property type="entry name" value="DNAG_N"/>
</dbReference>
<keyword evidence="7 12" id="KW-0863">Zinc-finger</keyword>
<dbReference type="InterPro" id="IPR030846">
    <property type="entry name" value="DnaG_bac"/>
</dbReference>
<dbReference type="InterPro" id="IPR036185">
    <property type="entry name" value="DNA_heli_DnaB-like_N_sf"/>
</dbReference>
<dbReference type="PANTHER" id="PTHR30313:SF2">
    <property type="entry name" value="DNA PRIMASE"/>
    <property type="match status" value="1"/>
</dbReference>
<dbReference type="SUPFAM" id="SSF48024">
    <property type="entry name" value="N-terminal domain of DnaB helicase"/>
    <property type="match status" value="1"/>
</dbReference>
<dbReference type="OrthoDB" id="9803773at2"/>
<dbReference type="GO" id="GO:0005737">
    <property type="term" value="C:cytoplasm"/>
    <property type="evidence" value="ECO:0007669"/>
    <property type="project" value="TreeGrafter"/>
</dbReference>
<comment type="subunit">
    <text evidence="12">Monomer. Interacts with DnaB.</text>
</comment>